<dbReference type="OrthoDB" id="9796191at2"/>
<gene>
    <name evidence="2" type="ORF">DEJ51_19270</name>
</gene>
<evidence type="ECO:0008006" key="4">
    <source>
        <dbReference type="Google" id="ProtNLM"/>
    </source>
</evidence>
<feature type="region of interest" description="Disordered" evidence="1">
    <location>
        <begin position="261"/>
        <end position="330"/>
    </location>
</feature>
<dbReference type="PRINTS" id="PR01217">
    <property type="entry name" value="PRICHEXTENSN"/>
</dbReference>
<evidence type="ECO:0000313" key="2">
    <source>
        <dbReference type="EMBL" id="QES56036.1"/>
    </source>
</evidence>
<sequence length="584" mass="60073">MHLTAPWGDRRTVKPLHRHLVNTSRKVLCTAALAASLTTAAVVTSPSTADAGESEPTPDSPQAADRGDARLDLPDIVADPPPTGTGATEGASGIPATALDAYHRAEVSVAAALPNCKLPWQLLAGIGRVESVHASGYGLKADGYTEKPIRGPRLDGNGFAEIRDTDKGEWDADAAYDRAVGPMQFIPSTWAKWGADGNGDAKRDPNNIYDAALGAGLYLCAGDRDLSNEAKLDQAILSYNNSREYVNSVLGYMRQYQAGAGEVPNPPVGDYPTQPPGTLPTPKVPVTPSNPVTPTPTPTPKPTPTPTPTPKPTPTPTPTPEQPKPATPHLATLTVLGGPGLTAEAGAAFAEVPRVKVLLSDGKPAVNQEVVFAVEKDTTGGTLFGTADSLVVKAGADGIAVAPGLAAGPKAGTFTLRASAYDPHGGFTVNFDGKVTVTVADKLARADGAKVPEAVAGKSFTGVEVFATAGGKAVAGTEALAELVVKDADGAWVPVDPATAKGPFFKDEAGKPVYGRLLAKADATGKIVLPELFTTDVSPGPYFVRLTTKEKVTLVVELKVTAPATTPTTPTTPTTAPAPAATRP</sequence>
<dbReference type="PANTHER" id="PTHR30163">
    <property type="entry name" value="MEMBRANE-BOUND LYTIC MUREIN TRANSGLYCOSYLASE B"/>
    <property type="match status" value="1"/>
</dbReference>
<dbReference type="PANTHER" id="PTHR30163:SF8">
    <property type="entry name" value="LYTIC MUREIN TRANSGLYCOSYLASE"/>
    <property type="match status" value="1"/>
</dbReference>
<dbReference type="CDD" id="cd13399">
    <property type="entry name" value="Slt35-like"/>
    <property type="match status" value="1"/>
</dbReference>
<dbReference type="AlphaFoldDB" id="A0A5P2DLX9"/>
<dbReference type="Proteomes" id="UP000324101">
    <property type="component" value="Chromosome"/>
</dbReference>
<dbReference type="SUPFAM" id="SSF53955">
    <property type="entry name" value="Lysozyme-like"/>
    <property type="match status" value="1"/>
</dbReference>
<name>A0A5P2DLX9_STRVZ</name>
<feature type="region of interest" description="Disordered" evidence="1">
    <location>
        <begin position="45"/>
        <end position="92"/>
    </location>
</feature>
<feature type="region of interest" description="Disordered" evidence="1">
    <location>
        <begin position="564"/>
        <end position="584"/>
    </location>
</feature>
<protein>
    <recommendedName>
        <fullName evidence="4">Lytic transglycosylase</fullName>
    </recommendedName>
</protein>
<dbReference type="GO" id="GO:0009253">
    <property type="term" value="P:peptidoglycan catabolic process"/>
    <property type="evidence" value="ECO:0007669"/>
    <property type="project" value="TreeGrafter"/>
</dbReference>
<evidence type="ECO:0000256" key="1">
    <source>
        <dbReference type="SAM" id="MobiDB-lite"/>
    </source>
</evidence>
<feature type="compositionally biased region" description="Pro residues" evidence="1">
    <location>
        <begin position="291"/>
        <end position="326"/>
    </location>
</feature>
<accession>A0A5P2DLX9</accession>
<dbReference type="Gene3D" id="1.10.530.10">
    <property type="match status" value="1"/>
</dbReference>
<dbReference type="EMBL" id="CP029189">
    <property type="protein sequence ID" value="QES56036.1"/>
    <property type="molecule type" value="Genomic_DNA"/>
</dbReference>
<feature type="compositionally biased region" description="Pro residues" evidence="1">
    <location>
        <begin position="264"/>
        <end position="285"/>
    </location>
</feature>
<reference evidence="2 3" key="1">
    <citation type="submission" date="2018-05" db="EMBL/GenBank/DDBJ databases">
        <title>Streptomyces venezuelae.</title>
        <authorList>
            <person name="Kim W."/>
            <person name="Lee N."/>
            <person name="Cho B.-K."/>
        </authorList>
    </citation>
    <scope>NUCLEOTIDE SEQUENCE [LARGE SCALE GENOMIC DNA]</scope>
    <source>
        <strain evidence="2 3">ATCC 21018</strain>
    </source>
</reference>
<proteinExistence type="predicted"/>
<dbReference type="InterPro" id="IPR023346">
    <property type="entry name" value="Lysozyme-like_dom_sf"/>
</dbReference>
<evidence type="ECO:0000313" key="3">
    <source>
        <dbReference type="Proteomes" id="UP000324101"/>
    </source>
</evidence>
<dbReference type="GO" id="GO:0008933">
    <property type="term" value="F:peptidoglycan lytic transglycosylase activity"/>
    <property type="evidence" value="ECO:0007669"/>
    <property type="project" value="TreeGrafter"/>
</dbReference>
<organism evidence="2 3">
    <name type="scientific">Streptomyces venezuelae</name>
    <dbReference type="NCBI Taxonomy" id="54571"/>
    <lineage>
        <taxon>Bacteria</taxon>
        <taxon>Bacillati</taxon>
        <taxon>Actinomycetota</taxon>
        <taxon>Actinomycetes</taxon>
        <taxon>Kitasatosporales</taxon>
        <taxon>Streptomycetaceae</taxon>
        <taxon>Streptomyces</taxon>
    </lineage>
</organism>
<dbReference type="InterPro" id="IPR043426">
    <property type="entry name" value="MltB-like"/>
</dbReference>